<dbReference type="GO" id="GO:0004252">
    <property type="term" value="F:serine-type endopeptidase activity"/>
    <property type="evidence" value="ECO:0007669"/>
    <property type="project" value="InterPro"/>
</dbReference>
<dbReference type="PANTHER" id="PTHR43806">
    <property type="entry name" value="PEPTIDASE S8"/>
    <property type="match status" value="1"/>
</dbReference>
<dbReference type="InterPro" id="IPR036852">
    <property type="entry name" value="Peptidase_S8/S53_dom_sf"/>
</dbReference>
<comment type="similarity">
    <text evidence="1 5">Belongs to the peptidase S8 family.</text>
</comment>
<dbReference type="InterPro" id="IPR050131">
    <property type="entry name" value="Peptidase_S8_subtilisin-like"/>
</dbReference>
<evidence type="ECO:0000256" key="1">
    <source>
        <dbReference type="ARBA" id="ARBA00011073"/>
    </source>
</evidence>
<dbReference type="InParanoid" id="A0A1V9XE61"/>
<comment type="caution">
    <text evidence="8">The sequence shown here is derived from an EMBL/GenBank/DDBJ whole genome shotgun (WGS) entry which is preliminary data.</text>
</comment>
<feature type="compositionally biased region" description="Basic residues" evidence="6">
    <location>
        <begin position="92"/>
        <end position="109"/>
    </location>
</feature>
<dbReference type="GO" id="GO:0005794">
    <property type="term" value="C:Golgi apparatus"/>
    <property type="evidence" value="ECO:0007669"/>
    <property type="project" value="TreeGrafter"/>
</dbReference>
<dbReference type="STRING" id="418985.A0A1V9XE61"/>
<reference evidence="8 9" key="1">
    <citation type="journal article" date="2017" name="Gigascience">
        <title>Draft genome of the honey bee ectoparasitic mite, Tropilaelaps mercedesae, is shaped by the parasitic life history.</title>
        <authorList>
            <person name="Dong X."/>
            <person name="Armstrong S.D."/>
            <person name="Xia D."/>
            <person name="Makepeace B.L."/>
            <person name="Darby A.C."/>
            <person name="Kadowaki T."/>
        </authorList>
    </citation>
    <scope>NUCLEOTIDE SEQUENCE [LARGE SCALE GENOMIC DNA]</scope>
    <source>
        <strain evidence="8">Wuxi-XJTLU</strain>
    </source>
</reference>
<evidence type="ECO:0000256" key="5">
    <source>
        <dbReference type="PROSITE-ProRule" id="PRU01240"/>
    </source>
</evidence>
<dbReference type="PROSITE" id="PS00137">
    <property type="entry name" value="SUBTILASE_HIS"/>
    <property type="match status" value="1"/>
</dbReference>
<dbReference type="OrthoDB" id="1740355at2759"/>
<evidence type="ECO:0000256" key="6">
    <source>
        <dbReference type="SAM" id="MobiDB-lite"/>
    </source>
</evidence>
<dbReference type="GO" id="GO:0006508">
    <property type="term" value="P:proteolysis"/>
    <property type="evidence" value="ECO:0007669"/>
    <property type="project" value="UniProtKB-KW"/>
</dbReference>
<dbReference type="PRINTS" id="PR00723">
    <property type="entry name" value="SUBTILISIN"/>
</dbReference>
<dbReference type="Proteomes" id="UP000192247">
    <property type="component" value="Unassembled WGS sequence"/>
</dbReference>
<accession>A0A1V9XE61</accession>
<keyword evidence="4" id="KW-0720">Serine protease</keyword>
<name>A0A1V9XE61_9ACAR</name>
<comment type="caution">
    <text evidence="5">Lacks conserved residue(s) required for the propagation of feature annotation.</text>
</comment>
<evidence type="ECO:0000313" key="9">
    <source>
        <dbReference type="Proteomes" id="UP000192247"/>
    </source>
</evidence>
<dbReference type="SUPFAM" id="SSF52743">
    <property type="entry name" value="Subtilisin-like"/>
    <property type="match status" value="1"/>
</dbReference>
<evidence type="ECO:0000313" key="8">
    <source>
        <dbReference type="EMBL" id="OQR71691.1"/>
    </source>
</evidence>
<dbReference type="PROSITE" id="PS51892">
    <property type="entry name" value="SUBTILASE"/>
    <property type="match status" value="1"/>
</dbReference>
<gene>
    <name evidence="8" type="ORF">BIW11_10849</name>
</gene>
<evidence type="ECO:0000256" key="2">
    <source>
        <dbReference type="ARBA" id="ARBA00022670"/>
    </source>
</evidence>
<feature type="compositionally biased region" description="Basic and acidic residues" evidence="6">
    <location>
        <begin position="76"/>
        <end position="86"/>
    </location>
</feature>
<feature type="region of interest" description="Disordered" evidence="6">
    <location>
        <begin position="52"/>
        <end position="109"/>
    </location>
</feature>
<evidence type="ECO:0000256" key="3">
    <source>
        <dbReference type="ARBA" id="ARBA00022801"/>
    </source>
</evidence>
<dbReference type="InterPro" id="IPR015500">
    <property type="entry name" value="Peptidase_S8_subtilisin-rel"/>
</dbReference>
<dbReference type="InterPro" id="IPR022398">
    <property type="entry name" value="Peptidase_S8_His-AS"/>
</dbReference>
<proteinExistence type="inferred from homology"/>
<keyword evidence="3" id="KW-0378">Hydrolase</keyword>
<sequence length="283" mass="31614">MPYGRFVRLASDFDVLRTSDLGRLSEHPEVKHVSPHRSVRRLFSVINSTDVTGEAAPEPKPIAISPSPVQPSKKVLQRDVQQKSDESVNPTSKKRKPPEKQKKARNKKVVAYHSPQTFLDIVGETRQQSRKLLRAINTRQVTQVLQADTLWGLGIRGAGVRVAVFDTGLGANHPHFRGLLERTDWTNEKTTDDGLGHGTFVAGVIASAHPECLGFAPDAEVHIFRVFTNAQVSYTSWFLDAFNYAILKKINILNLSIGGPDFMDKPFVDKVWELTANNIIMIR</sequence>
<keyword evidence="2 8" id="KW-0645">Protease</keyword>
<organism evidence="8 9">
    <name type="scientific">Tropilaelaps mercedesae</name>
    <dbReference type="NCBI Taxonomy" id="418985"/>
    <lineage>
        <taxon>Eukaryota</taxon>
        <taxon>Metazoa</taxon>
        <taxon>Ecdysozoa</taxon>
        <taxon>Arthropoda</taxon>
        <taxon>Chelicerata</taxon>
        <taxon>Arachnida</taxon>
        <taxon>Acari</taxon>
        <taxon>Parasitiformes</taxon>
        <taxon>Mesostigmata</taxon>
        <taxon>Gamasina</taxon>
        <taxon>Dermanyssoidea</taxon>
        <taxon>Laelapidae</taxon>
        <taxon>Tropilaelaps</taxon>
    </lineage>
</organism>
<feature type="domain" description="Peptidase S8/S53" evidence="7">
    <location>
        <begin position="157"/>
        <end position="273"/>
    </location>
</feature>
<protein>
    <submittedName>
        <fullName evidence="8">Membrane-bound transcription factor site-1 protease-like</fullName>
    </submittedName>
</protein>
<dbReference type="PANTHER" id="PTHR43806:SF7">
    <property type="entry name" value="MEMBRANE-BOUND TRANSCRIPTION FACTOR SITE-1 PROTEASE"/>
    <property type="match status" value="1"/>
</dbReference>
<dbReference type="Gene3D" id="3.40.50.200">
    <property type="entry name" value="Peptidase S8/S53 domain"/>
    <property type="match status" value="1"/>
</dbReference>
<keyword evidence="9" id="KW-1185">Reference proteome</keyword>
<dbReference type="EMBL" id="MNPL01013808">
    <property type="protein sequence ID" value="OQR71691.1"/>
    <property type="molecule type" value="Genomic_DNA"/>
</dbReference>
<dbReference type="Pfam" id="PF00082">
    <property type="entry name" value="Peptidase_S8"/>
    <property type="match status" value="1"/>
</dbReference>
<dbReference type="AlphaFoldDB" id="A0A1V9XE61"/>
<evidence type="ECO:0000256" key="4">
    <source>
        <dbReference type="ARBA" id="ARBA00022825"/>
    </source>
</evidence>
<dbReference type="InterPro" id="IPR000209">
    <property type="entry name" value="Peptidase_S8/S53_dom"/>
</dbReference>
<evidence type="ECO:0000259" key="7">
    <source>
        <dbReference type="Pfam" id="PF00082"/>
    </source>
</evidence>